<name>A0AAW0B5Y6_9AGAR</name>
<evidence type="ECO:0000256" key="1">
    <source>
        <dbReference type="SAM" id="MobiDB-lite"/>
    </source>
</evidence>
<dbReference type="AlphaFoldDB" id="A0AAW0B5Y6"/>
<evidence type="ECO:0000313" key="3">
    <source>
        <dbReference type="Proteomes" id="UP001362999"/>
    </source>
</evidence>
<proteinExistence type="predicted"/>
<organism evidence="2 3">
    <name type="scientific">Favolaschia claudopus</name>
    <dbReference type="NCBI Taxonomy" id="2862362"/>
    <lineage>
        <taxon>Eukaryota</taxon>
        <taxon>Fungi</taxon>
        <taxon>Dikarya</taxon>
        <taxon>Basidiomycota</taxon>
        <taxon>Agaricomycotina</taxon>
        <taxon>Agaricomycetes</taxon>
        <taxon>Agaricomycetidae</taxon>
        <taxon>Agaricales</taxon>
        <taxon>Marasmiineae</taxon>
        <taxon>Mycenaceae</taxon>
        <taxon>Favolaschia</taxon>
    </lineage>
</organism>
<comment type="caution">
    <text evidence="2">The sequence shown here is derived from an EMBL/GenBank/DDBJ whole genome shotgun (WGS) entry which is preliminary data.</text>
</comment>
<sequence length="257" mass="28588">MIVNNIDAELEEFEIAGLTAQEAIAETAARMEVLRTQMHVDSATNGEGNRNILTLALAEGIEGRIVKQSLLAALTENGIRWSEDSTHFTPGVDKPLWLIEGFSPRRPADPFNVEGPKYATSKAKPFPNVIRNAEVNPPHFDAKLAATSAICYHPVSKHPDSIVHPPRRPTTANSSYSSSTVPPRHPLHVTRCRVSPRLPATRHAPFTCTVGLATRHLRRACSHIHFPFHSSITDPRTATYWTGLPKIRDERLVYRRC</sequence>
<gene>
    <name evidence="2" type="ORF">R3P38DRAFT_3272052</name>
</gene>
<evidence type="ECO:0000313" key="2">
    <source>
        <dbReference type="EMBL" id="KAK7021008.1"/>
    </source>
</evidence>
<feature type="compositionally biased region" description="Polar residues" evidence="1">
    <location>
        <begin position="170"/>
        <end position="181"/>
    </location>
</feature>
<accession>A0AAW0B5Y6</accession>
<protein>
    <submittedName>
        <fullName evidence="2">Uncharacterized protein</fullName>
    </submittedName>
</protein>
<feature type="region of interest" description="Disordered" evidence="1">
    <location>
        <begin position="160"/>
        <end position="183"/>
    </location>
</feature>
<reference evidence="2 3" key="1">
    <citation type="journal article" date="2024" name="J Genomics">
        <title>Draft genome sequencing and assembly of Favolaschia claudopus CIRM-BRFM 2984 isolated from oak limbs.</title>
        <authorList>
            <person name="Navarro D."/>
            <person name="Drula E."/>
            <person name="Chaduli D."/>
            <person name="Cazenave R."/>
            <person name="Ahrendt S."/>
            <person name="Wang J."/>
            <person name="Lipzen A."/>
            <person name="Daum C."/>
            <person name="Barry K."/>
            <person name="Grigoriev I.V."/>
            <person name="Favel A."/>
            <person name="Rosso M.N."/>
            <person name="Martin F."/>
        </authorList>
    </citation>
    <scope>NUCLEOTIDE SEQUENCE [LARGE SCALE GENOMIC DNA]</scope>
    <source>
        <strain evidence="2 3">CIRM-BRFM 2984</strain>
    </source>
</reference>
<dbReference type="Proteomes" id="UP001362999">
    <property type="component" value="Unassembled WGS sequence"/>
</dbReference>
<keyword evidence="3" id="KW-1185">Reference proteome</keyword>
<dbReference type="EMBL" id="JAWWNJ010000040">
    <property type="protein sequence ID" value="KAK7021008.1"/>
    <property type="molecule type" value="Genomic_DNA"/>
</dbReference>